<reference evidence="2 3" key="1">
    <citation type="submission" date="2016-10" db="EMBL/GenBank/DDBJ databases">
        <authorList>
            <person name="de Groot N.N."/>
        </authorList>
    </citation>
    <scope>NUCLEOTIDE SEQUENCE [LARGE SCALE GENOMIC DNA]</scope>
    <source>
        <strain evidence="2 3">DSM 22187</strain>
    </source>
</reference>
<dbReference type="Proteomes" id="UP000198888">
    <property type="component" value="Unassembled WGS sequence"/>
</dbReference>
<feature type="compositionally biased region" description="Low complexity" evidence="1">
    <location>
        <begin position="38"/>
        <end position="57"/>
    </location>
</feature>
<organism evidence="2 3">
    <name type="scientific">Halohasta litchfieldiae</name>
    <dbReference type="NCBI Taxonomy" id="1073996"/>
    <lineage>
        <taxon>Archaea</taxon>
        <taxon>Methanobacteriati</taxon>
        <taxon>Methanobacteriota</taxon>
        <taxon>Stenosarchaea group</taxon>
        <taxon>Halobacteria</taxon>
        <taxon>Halobacteriales</taxon>
        <taxon>Haloferacaceae</taxon>
        <taxon>Halohasta</taxon>
    </lineage>
</organism>
<dbReference type="AlphaFoldDB" id="A0A1H6QVZ5"/>
<dbReference type="RefSeq" id="WP_162551705.1">
    <property type="nucleotide sequence ID" value="NZ_CP024845.1"/>
</dbReference>
<accession>A0A1H6QVZ5</accession>
<feature type="region of interest" description="Disordered" evidence="1">
    <location>
        <begin position="1"/>
        <end position="57"/>
    </location>
</feature>
<dbReference type="GeneID" id="43932766"/>
<dbReference type="EMBL" id="FNYR01000001">
    <property type="protein sequence ID" value="SEI47938.1"/>
    <property type="molecule type" value="Genomic_DNA"/>
</dbReference>
<dbReference type="STRING" id="1073996.SAMN05444271_101106"/>
<evidence type="ECO:0000313" key="2">
    <source>
        <dbReference type="EMBL" id="SEI47938.1"/>
    </source>
</evidence>
<dbReference type="KEGG" id="hae:halTADL_1859"/>
<keyword evidence="3" id="KW-1185">Reference proteome</keyword>
<protein>
    <submittedName>
        <fullName evidence="2">Uncharacterized protein</fullName>
    </submittedName>
</protein>
<evidence type="ECO:0000313" key="3">
    <source>
        <dbReference type="Proteomes" id="UP000198888"/>
    </source>
</evidence>
<feature type="compositionally biased region" description="Polar residues" evidence="1">
    <location>
        <begin position="1"/>
        <end position="10"/>
    </location>
</feature>
<gene>
    <name evidence="2" type="ORF">SAMN05444271_101106</name>
</gene>
<name>A0A1H6QVZ5_9EURY</name>
<proteinExistence type="predicted"/>
<evidence type="ECO:0000256" key="1">
    <source>
        <dbReference type="SAM" id="MobiDB-lite"/>
    </source>
</evidence>
<sequence>MGPSTTQSTEYDPEVVPVGGGPEAIVDSVDTETRLESGGDAASLAALDGPAPELEAR</sequence>
<accession>A0A2H4Q2L1</accession>